<evidence type="ECO:0000313" key="2">
    <source>
        <dbReference type="EMBL" id="KAF9685764.1"/>
    </source>
</evidence>
<feature type="region of interest" description="Disordered" evidence="1">
    <location>
        <begin position="100"/>
        <end position="128"/>
    </location>
</feature>
<dbReference type="Gene3D" id="3.30.420.10">
    <property type="entry name" value="Ribonuclease H-like superfamily/Ribonuclease H"/>
    <property type="match status" value="1"/>
</dbReference>
<dbReference type="InterPro" id="IPR036397">
    <property type="entry name" value="RNaseH_sf"/>
</dbReference>
<evidence type="ECO:0008006" key="4">
    <source>
        <dbReference type="Google" id="ProtNLM"/>
    </source>
</evidence>
<feature type="compositionally biased region" description="Basic and acidic residues" evidence="1">
    <location>
        <begin position="112"/>
        <end position="128"/>
    </location>
</feature>
<keyword evidence="3" id="KW-1185">Reference proteome</keyword>
<dbReference type="AlphaFoldDB" id="A0A835KAP7"/>
<dbReference type="EMBL" id="JADGMS010000003">
    <property type="protein sequence ID" value="KAF9685764.1"/>
    <property type="molecule type" value="Genomic_DNA"/>
</dbReference>
<dbReference type="InterPro" id="IPR012337">
    <property type="entry name" value="RNaseH-like_sf"/>
</dbReference>
<dbReference type="PANTHER" id="PTHR35317:SF36">
    <property type="match status" value="1"/>
</dbReference>
<evidence type="ECO:0000256" key="1">
    <source>
        <dbReference type="SAM" id="MobiDB-lite"/>
    </source>
</evidence>
<dbReference type="Pfam" id="PF14223">
    <property type="entry name" value="Retrotran_gag_2"/>
    <property type="match status" value="1"/>
</dbReference>
<gene>
    <name evidence="2" type="ORF">SADUNF_Sadunf03G0087900</name>
</gene>
<dbReference type="OrthoDB" id="5378265at2759"/>
<name>A0A835KAP7_9ROSI</name>
<dbReference type="Proteomes" id="UP000657918">
    <property type="component" value="Unassembled WGS sequence"/>
</dbReference>
<dbReference type="GO" id="GO:0003676">
    <property type="term" value="F:nucleic acid binding"/>
    <property type="evidence" value="ECO:0007669"/>
    <property type="project" value="InterPro"/>
</dbReference>
<proteinExistence type="predicted"/>
<sequence length="607" mass="69650">MKIDLEQRLLLGKATWSVAATSFSALKWCHLIPIPTNKKKLLQIPVAIEKNRVPAHESVLQLSCKDHNHAVKSPLLDIPCFARPSAMWFASRKYERITRPIAPPIPSGPGLPRKEPRSKRDLRSEGFEDHQTLMAREREAKKGAVYWDLRQKTFCTNSEISQNILIFQGDVQPSFIHHSANSQMRNIEGEIFINWRGETWKVDVCFRQIWYQELVSLMASSSSVSTLSCTTLVDEAYEEPPQTGFVGSQNAISIKLQNLWREFENLTMKDNEFVKDFSSITTEIINQIKSCGDNVSDKRIAEKILRRLPKKYEHIVAIIEEIKDLSRLAIHKLLKETRFEQDQRGGRSFFRKETYERASESRNRNRGRGRGTIDFQQRGGSNNFYCIIWKRIGHEPRDYSFKCTRCENPSHSEKKCWHKEKADGSGEINAANFSKDEDQLFYSYMSIEHKGEEVWRVEIKGRGDVSIHSNEGSFAFLLFITKLESVKAVCQMKTPRTDHGGEFISKPFLDSCKDNGIQRHLPVRCTPQHNGLGNGKKLSNRISKTVELFIASKPPDVPISFSENGTGSNSQNEGIEPQNFEEAVRKEERRKAMNKEMIASERIRHGS</sequence>
<protein>
    <recommendedName>
        <fullName evidence="4">Integrase catalytic domain-containing protein</fullName>
    </recommendedName>
</protein>
<dbReference type="SUPFAM" id="SSF53098">
    <property type="entry name" value="Ribonuclease H-like"/>
    <property type="match status" value="1"/>
</dbReference>
<feature type="region of interest" description="Disordered" evidence="1">
    <location>
        <begin position="560"/>
        <end position="607"/>
    </location>
</feature>
<organism evidence="2 3">
    <name type="scientific">Salix dunnii</name>
    <dbReference type="NCBI Taxonomy" id="1413687"/>
    <lineage>
        <taxon>Eukaryota</taxon>
        <taxon>Viridiplantae</taxon>
        <taxon>Streptophyta</taxon>
        <taxon>Embryophyta</taxon>
        <taxon>Tracheophyta</taxon>
        <taxon>Spermatophyta</taxon>
        <taxon>Magnoliopsida</taxon>
        <taxon>eudicotyledons</taxon>
        <taxon>Gunneridae</taxon>
        <taxon>Pentapetalae</taxon>
        <taxon>rosids</taxon>
        <taxon>fabids</taxon>
        <taxon>Malpighiales</taxon>
        <taxon>Salicaceae</taxon>
        <taxon>Saliceae</taxon>
        <taxon>Salix</taxon>
    </lineage>
</organism>
<dbReference type="PANTHER" id="PTHR35317">
    <property type="entry name" value="OS04G0629600 PROTEIN"/>
    <property type="match status" value="1"/>
</dbReference>
<reference evidence="2 3" key="1">
    <citation type="submission" date="2020-10" db="EMBL/GenBank/DDBJ databases">
        <title>Plant Genome Project.</title>
        <authorList>
            <person name="Zhang R.-G."/>
        </authorList>
    </citation>
    <scope>NUCLEOTIDE SEQUENCE [LARGE SCALE GENOMIC DNA]</scope>
    <source>
        <strain evidence="2">FAFU-HL-1</strain>
        <tissue evidence="2">Leaf</tissue>
    </source>
</reference>
<accession>A0A835KAP7</accession>
<comment type="caution">
    <text evidence="2">The sequence shown here is derived from an EMBL/GenBank/DDBJ whole genome shotgun (WGS) entry which is preliminary data.</text>
</comment>
<feature type="compositionally biased region" description="Basic and acidic residues" evidence="1">
    <location>
        <begin position="582"/>
        <end position="607"/>
    </location>
</feature>
<feature type="compositionally biased region" description="Polar residues" evidence="1">
    <location>
        <begin position="561"/>
        <end position="573"/>
    </location>
</feature>
<evidence type="ECO:0000313" key="3">
    <source>
        <dbReference type="Proteomes" id="UP000657918"/>
    </source>
</evidence>